<name>A0ABU2P2L3_9ACTN</name>
<dbReference type="InterPro" id="IPR036116">
    <property type="entry name" value="FN3_sf"/>
</dbReference>
<keyword evidence="4" id="KW-0119">Carbohydrate metabolism</keyword>
<accession>A0ABU2P2L3</accession>
<dbReference type="Proteomes" id="UP001183586">
    <property type="component" value="Unassembled WGS sequence"/>
</dbReference>
<dbReference type="CDD" id="cd00063">
    <property type="entry name" value="FN3"/>
    <property type="match status" value="1"/>
</dbReference>
<dbReference type="SMART" id="SM00060">
    <property type="entry name" value="FN3"/>
    <property type="match status" value="1"/>
</dbReference>
<keyword evidence="2" id="KW-0378">Hydrolase</keyword>
<keyword evidence="4" id="KW-0624">Polysaccharide degradation</keyword>
<evidence type="ECO:0000256" key="3">
    <source>
        <dbReference type="ARBA" id="ARBA00023295"/>
    </source>
</evidence>
<protein>
    <submittedName>
        <fullName evidence="7">PHB depolymerase family esterase</fullName>
    </submittedName>
</protein>
<sequence>MGQSHTAFRRTRGRRASGDTGTRTRTGRWITAAAGVIALTGALIASGPQAAAADTRSVAAGPRAAAAAPTAAAASLTQVTGFGTNPGNLSMYTYVPDGLPAGAPLVLALHGCTQSAQDYYAHSGWPKLADQYGFALVFPQTSGANNANSCFNWFEPGDSARGQGEALSLRQMVDKALALYGGDSRRAHITGLSAGGAMTANMLAAYPDVFAGGAIASGLPARCASSVSAAYTCMYSPPDKTPAQWGDLVRSAAPAGTGSWPRVAIWQGTADTTVVPANAGELRDQWTNVWGLGQTPARTESLGAGTSLSVYEDPSGRPAIEVYTVSGMGHGLAVDPGSGPAQCGSAGTYYLDTVCSSYHTARFWGLDGDEGTGALPAPAGLTVTRTTDTAVSLSWQAVDGAASYVVHRDGTRVGTAASASFTDSGLATGTTYRYSVAAVDAAGAVGRVSSVVAATTTGFTPTCHTASNYDHTVAGRAYQSGGNTFATGSGQAMGLWNTFTRHTLKQTAPGYYVVDDTGCPA</sequence>
<dbReference type="InterPro" id="IPR010126">
    <property type="entry name" value="Esterase_phb"/>
</dbReference>
<evidence type="ECO:0000259" key="6">
    <source>
        <dbReference type="PROSITE" id="PS50853"/>
    </source>
</evidence>
<evidence type="ECO:0000256" key="4">
    <source>
        <dbReference type="ARBA" id="ARBA00023326"/>
    </source>
</evidence>
<evidence type="ECO:0000256" key="2">
    <source>
        <dbReference type="ARBA" id="ARBA00022801"/>
    </source>
</evidence>
<dbReference type="InterPro" id="IPR003961">
    <property type="entry name" value="FN3_dom"/>
</dbReference>
<dbReference type="Gene3D" id="3.40.50.1820">
    <property type="entry name" value="alpha/beta hydrolase"/>
    <property type="match status" value="1"/>
</dbReference>
<feature type="domain" description="Fibronectin type-III" evidence="6">
    <location>
        <begin position="377"/>
        <end position="459"/>
    </location>
</feature>
<feature type="region of interest" description="Disordered" evidence="5">
    <location>
        <begin position="1"/>
        <end position="24"/>
    </location>
</feature>
<dbReference type="PANTHER" id="PTHR43037">
    <property type="entry name" value="UNNAMED PRODUCT-RELATED"/>
    <property type="match status" value="1"/>
</dbReference>
<evidence type="ECO:0000313" key="8">
    <source>
        <dbReference type="Proteomes" id="UP001183586"/>
    </source>
</evidence>
<dbReference type="SUPFAM" id="SSF49265">
    <property type="entry name" value="Fibronectin type III"/>
    <property type="match status" value="1"/>
</dbReference>
<dbReference type="InterPro" id="IPR029058">
    <property type="entry name" value="AB_hydrolase_fold"/>
</dbReference>
<dbReference type="RefSeq" id="WP_311678652.1">
    <property type="nucleotide sequence ID" value="NZ_JAVREU010000001.1"/>
</dbReference>
<gene>
    <name evidence="7" type="ORF">RM641_02830</name>
</gene>
<comment type="caution">
    <text evidence="7">The sequence shown here is derived from an EMBL/GenBank/DDBJ whole genome shotgun (WGS) entry which is preliminary data.</text>
</comment>
<keyword evidence="8" id="KW-1185">Reference proteome</keyword>
<dbReference type="Gene3D" id="2.60.40.10">
    <property type="entry name" value="Immunoglobulins"/>
    <property type="match status" value="1"/>
</dbReference>
<dbReference type="InterPro" id="IPR013783">
    <property type="entry name" value="Ig-like_fold"/>
</dbReference>
<dbReference type="InterPro" id="IPR050955">
    <property type="entry name" value="Plant_Biomass_Hydrol_Est"/>
</dbReference>
<keyword evidence="1" id="KW-0732">Signal</keyword>
<evidence type="ECO:0000256" key="5">
    <source>
        <dbReference type="SAM" id="MobiDB-lite"/>
    </source>
</evidence>
<reference evidence="8" key="1">
    <citation type="submission" date="2023-07" db="EMBL/GenBank/DDBJ databases">
        <title>30 novel species of actinomycetes from the DSMZ collection.</title>
        <authorList>
            <person name="Nouioui I."/>
        </authorList>
    </citation>
    <scope>NUCLEOTIDE SEQUENCE [LARGE SCALE GENOMIC DNA]</scope>
    <source>
        <strain evidence="8">DSM 41921</strain>
    </source>
</reference>
<dbReference type="PROSITE" id="PS50853">
    <property type="entry name" value="FN3"/>
    <property type="match status" value="1"/>
</dbReference>
<keyword evidence="3" id="KW-0326">Glycosidase</keyword>
<dbReference type="EMBL" id="JAVREU010000001">
    <property type="protein sequence ID" value="MDT0386350.1"/>
    <property type="molecule type" value="Genomic_DNA"/>
</dbReference>
<evidence type="ECO:0000313" key="7">
    <source>
        <dbReference type="EMBL" id="MDT0386350.1"/>
    </source>
</evidence>
<organism evidence="7 8">
    <name type="scientific">Streptomyces dubilierae</name>
    <dbReference type="NCBI Taxonomy" id="3075533"/>
    <lineage>
        <taxon>Bacteria</taxon>
        <taxon>Bacillati</taxon>
        <taxon>Actinomycetota</taxon>
        <taxon>Actinomycetes</taxon>
        <taxon>Kitasatosporales</taxon>
        <taxon>Streptomycetaceae</taxon>
        <taxon>Streptomyces</taxon>
    </lineage>
</organism>
<evidence type="ECO:0000256" key="1">
    <source>
        <dbReference type="ARBA" id="ARBA00022729"/>
    </source>
</evidence>
<dbReference type="NCBIfam" id="TIGR01840">
    <property type="entry name" value="esterase_phb"/>
    <property type="match status" value="1"/>
</dbReference>
<dbReference type="Pfam" id="PF00041">
    <property type="entry name" value="fn3"/>
    <property type="match status" value="1"/>
</dbReference>
<dbReference type="SUPFAM" id="SSF53474">
    <property type="entry name" value="alpha/beta-Hydrolases"/>
    <property type="match status" value="2"/>
</dbReference>
<proteinExistence type="predicted"/>
<dbReference type="PANTHER" id="PTHR43037:SF1">
    <property type="entry name" value="BLL1128 PROTEIN"/>
    <property type="match status" value="1"/>
</dbReference>
<dbReference type="Pfam" id="PF10503">
    <property type="entry name" value="Esterase_PHB"/>
    <property type="match status" value="1"/>
</dbReference>